<dbReference type="PANTHER" id="PTHR42970:SF1">
    <property type="entry name" value="PECTATE LYASE C-RELATED"/>
    <property type="match status" value="1"/>
</dbReference>
<keyword evidence="5" id="KW-0456">Lyase</keyword>
<dbReference type="Proteomes" id="UP000186953">
    <property type="component" value="Unassembled WGS sequence"/>
</dbReference>
<keyword evidence="6" id="KW-1185">Reference proteome</keyword>
<dbReference type="InterPro" id="IPR011050">
    <property type="entry name" value="Pectin_lyase_fold/virulence"/>
</dbReference>
<protein>
    <submittedName>
        <fullName evidence="5">Pectate lyase</fullName>
    </submittedName>
</protein>
<name>A0A1N6VIZ1_9FLAO</name>
<reference evidence="6" key="1">
    <citation type="submission" date="2017-01" db="EMBL/GenBank/DDBJ databases">
        <authorList>
            <person name="Varghese N."/>
            <person name="Submissions S."/>
        </authorList>
    </citation>
    <scope>NUCLEOTIDE SEQUENCE [LARGE SCALE GENOMIC DNA]</scope>
    <source>
        <strain evidence="6">DSM 15366</strain>
    </source>
</reference>
<dbReference type="OrthoDB" id="8737820at2"/>
<proteinExistence type="predicted"/>
<evidence type="ECO:0000256" key="3">
    <source>
        <dbReference type="SAM" id="MobiDB-lite"/>
    </source>
</evidence>
<evidence type="ECO:0000256" key="1">
    <source>
        <dbReference type="ARBA" id="ARBA00022723"/>
    </source>
</evidence>
<evidence type="ECO:0000256" key="2">
    <source>
        <dbReference type="ARBA" id="ARBA00023180"/>
    </source>
</evidence>
<dbReference type="Pfam" id="PF17963">
    <property type="entry name" value="Big_9"/>
    <property type="match status" value="1"/>
</dbReference>
<feature type="compositionally biased region" description="Polar residues" evidence="3">
    <location>
        <begin position="87"/>
        <end position="101"/>
    </location>
</feature>
<dbReference type="SUPFAM" id="SSF51126">
    <property type="entry name" value="Pectin lyase-like"/>
    <property type="match status" value="1"/>
</dbReference>
<feature type="signal peptide" evidence="4">
    <location>
        <begin position="1"/>
        <end position="28"/>
    </location>
</feature>
<dbReference type="PANTHER" id="PTHR42970">
    <property type="entry name" value="PECTATE LYASE C-RELATED"/>
    <property type="match status" value="1"/>
</dbReference>
<feature type="chain" id="PRO_5013088471" evidence="4">
    <location>
        <begin position="29"/>
        <end position="579"/>
    </location>
</feature>
<sequence>MSKFFSFTVKLTLSSFALSLLFSCSKDADLLSEYVITKEDNLQSIALLADDSFYMAPGQNSILMDVLNNDSFSNPANVTIVETSTPSNGNVTINNDNTLTYTPVSEPTSEETSAEETPSPEATPVAEDTFTYTAEVVDGESGTTTKEEATVTITSSDMGELLAFPGAEGFGKYTTGGRGGKVIHVSNLNDDGPGSLREALDVNGPRIIVFDVGGIIQLNDEKSLQIGSTDYTKNVAEENITIAGETAPFPGITITGGGIEIYTSNVIISYITIRPDIATIEANDAIRIRNWGVGGYDQRDIIIDHVSMSHGSDENFNPDGQNMDNTLERVTLQNCLIGENTQQGKAILRGSFVFDLSMLNNYITECDTRNPLVGYGANGENLEFINNIIYGYESGAELSRGNHVDLISNVYESFNSDPSRYNVITWDSQGYGNPEGSGALFVNGNFISGPKEQGANDYNSQLQKFNASNRVITNSLITSWETEKKSIENKVLSTVGNSIFRDELDRHWIDTYYKKNGIFGYTTPPFKSASLRLSDYDTDRDGMADDWERNYFGNLSASATGDHNNDGYTNIEMFLFSLK</sequence>
<dbReference type="RefSeq" id="WP_076548537.1">
    <property type="nucleotide sequence ID" value="NZ_FTMA01000003.1"/>
</dbReference>
<keyword evidence="2" id="KW-0325">Glycoprotein</keyword>
<keyword evidence="4" id="KW-0732">Signal</keyword>
<dbReference type="GO" id="GO:0016829">
    <property type="term" value="F:lyase activity"/>
    <property type="evidence" value="ECO:0007669"/>
    <property type="project" value="UniProtKB-KW"/>
</dbReference>
<evidence type="ECO:0000313" key="6">
    <source>
        <dbReference type="Proteomes" id="UP000186953"/>
    </source>
</evidence>
<dbReference type="EMBL" id="FTMA01000003">
    <property type="protein sequence ID" value="SIQ77696.1"/>
    <property type="molecule type" value="Genomic_DNA"/>
</dbReference>
<evidence type="ECO:0000313" key="5">
    <source>
        <dbReference type="EMBL" id="SIQ77696.1"/>
    </source>
</evidence>
<evidence type="ECO:0000256" key="4">
    <source>
        <dbReference type="SAM" id="SignalP"/>
    </source>
</evidence>
<keyword evidence="1" id="KW-0479">Metal-binding</keyword>
<dbReference type="PROSITE" id="PS51257">
    <property type="entry name" value="PROKAR_LIPOPROTEIN"/>
    <property type="match status" value="1"/>
</dbReference>
<dbReference type="InterPro" id="IPR052063">
    <property type="entry name" value="Polysaccharide_Lyase_1"/>
</dbReference>
<dbReference type="GO" id="GO:0046872">
    <property type="term" value="F:metal ion binding"/>
    <property type="evidence" value="ECO:0007669"/>
    <property type="project" value="UniProtKB-KW"/>
</dbReference>
<accession>A0A1N6VIZ1</accession>
<organism evidence="5 6">
    <name type="scientific">Maribacter ulvicola</name>
    <dbReference type="NCBI Taxonomy" id="228959"/>
    <lineage>
        <taxon>Bacteria</taxon>
        <taxon>Pseudomonadati</taxon>
        <taxon>Bacteroidota</taxon>
        <taxon>Flavobacteriia</taxon>
        <taxon>Flavobacteriales</taxon>
        <taxon>Flavobacteriaceae</taxon>
        <taxon>Maribacter</taxon>
    </lineage>
</organism>
<feature type="region of interest" description="Disordered" evidence="3">
    <location>
        <begin position="87"/>
        <end position="123"/>
    </location>
</feature>
<dbReference type="AlphaFoldDB" id="A0A1N6VIZ1"/>
<dbReference type="InterPro" id="IPR012334">
    <property type="entry name" value="Pectin_lyas_fold"/>
</dbReference>
<dbReference type="STRING" id="228959.SAMN05421797_103146"/>
<gene>
    <name evidence="5" type="ORF">SAMN05421797_103146</name>
</gene>
<dbReference type="Gene3D" id="2.160.20.10">
    <property type="entry name" value="Single-stranded right-handed beta-helix, Pectin lyase-like"/>
    <property type="match status" value="1"/>
</dbReference>